<dbReference type="GO" id="GO:0004364">
    <property type="term" value="F:glutathione transferase activity"/>
    <property type="evidence" value="ECO:0007669"/>
    <property type="project" value="UniProtKB-EC"/>
</dbReference>
<dbReference type="SUPFAM" id="SSF47616">
    <property type="entry name" value="GST C-terminal domain-like"/>
    <property type="match status" value="1"/>
</dbReference>
<accession>A0A4R3Q074</accession>
<dbReference type="Pfam" id="PF00043">
    <property type="entry name" value="GST_C"/>
    <property type="match status" value="1"/>
</dbReference>
<feature type="domain" description="GST C-terminal" evidence="4">
    <location>
        <begin position="89"/>
        <end position="213"/>
    </location>
</feature>
<dbReference type="CDD" id="cd03053">
    <property type="entry name" value="GST_N_Phi"/>
    <property type="match status" value="1"/>
</dbReference>
<dbReference type="SUPFAM" id="SSF52833">
    <property type="entry name" value="Thioredoxin-like"/>
    <property type="match status" value="1"/>
</dbReference>
<dbReference type="InterPro" id="IPR010987">
    <property type="entry name" value="Glutathione-S-Trfase_C-like"/>
</dbReference>
<dbReference type="PANTHER" id="PTHR43900:SF3">
    <property type="entry name" value="GLUTATHIONE S-TRANSFERASE RHO"/>
    <property type="match status" value="1"/>
</dbReference>
<gene>
    <name evidence="5" type="ORF">EV132_109111</name>
</gene>
<proteinExistence type="predicted"/>
<dbReference type="Pfam" id="PF13417">
    <property type="entry name" value="GST_N_3"/>
    <property type="match status" value="1"/>
</dbReference>
<dbReference type="GO" id="GO:0005737">
    <property type="term" value="C:cytoplasm"/>
    <property type="evidence" value="ECO:0007669"/>
    <property type="project" value="TreeGrafter"/>
</dbReference>
<evidence type="ECO:0000259" key="4">
    <source>
        <dbReference type="PROSITE" id="PS50405"/>
    </source>
</evidence>
<dbReference type="CDD" id="cd00299">
    <property type="entry name" value="GST_C_family"/>
    <property type="match status" value="1"/>
</dbReference>
<dbReference type="PROSITE" id="PS50405">
    <property type="entry name" value="GST_CTER"/>
    <property type="match status" value="1"/>
</dbReference>
<dbReference type="Proteomes" id="UP000294576">
    <property type="component" value="Unassembled WGS sequence"/>
</dbReference>
<organism evidence="5 6">
    <name type="scientific">Rhizobium sullae</name>
    <name type="common">Rhizobium hedysari</name>
    <dbReference type="NCBI Taxonomy" id="50338"/>
    <lineage>
        <taxon>Bacteria</taxon>
        <taxon>Pseudomonadati</taxon>
        <taxon>Pseudomonadota</taxon>
        <taxon>Alphaproteobacteria</taxon>
        <taxon>Hyphomicrobiales</taxon>
        <taxon>Rhizobiaceae</taxon>
        <taxon>Rhizobium/Agrobacterium group</taxon>
        <taxon>Rhizobium</taxon>
    </lineage>
</organism>
<dbReference type="InterPro" id="IPR004046">
    <property type="entry name" value="GST_C"/>
</dbReference>
<comment type="caution">
    <text evidence="5">The sequence shown here is derived from an EMBL/GenBank/DDBJ whole genome shotgun (WGS) entry which is preliminary data.</text>
</comment>
<dbReference type="InterPro" id="IPR040079">
    <property type="entry name" value="Glutathione_S-Trfase"/>
</dbReference>
<dbReference type="AlphaFoldDB" id="A0A4R3Q074"/>
<evidence type="ECO:0000313" key="5">
    <source>
        <dbReference type="EMBL" id="TCU14388.1"/>
    </source>
</evidence>
<dbReference type="InterPro" id="IPR004045">
    <property type="entry name" value="Glutathione_S-Trfase_N"/>
</dbReference>
<evidence type="ECO:0000256" key="1">
    <source>
        <dbReference type="ARBA" id="ARBA00012452"/>
    </source>
</evidence>
<dbReference type="GO" id="GO:0043295">
    <property type="term" value="F:glutathione binding"/>
    <property type="evidence" value="ECO:0007669"/>
    <property type="project" value="TreeGrafter"/>
</dbReference>
<evidence type="ECO:0000313" key="6">
    <source>
        <dbReference type="Proteomes" id="UP000294576"/>
    </source>
</evidence>
<dbReference type="EMBL" id="SMBH01000009">
    <property type="protein sequence ID" value="TCU14388.1"/>
    <property type="molecule type" value="Genomic_DNA"/>
</dbReference>
<feature type="domain" description="GST N-terminal" evidence="3">
    <location>
        <begin position="3"/>
        <end position="84"/>
    </location>
</feature>
<dbReference type="Gene3D" id="1.20.1050.10">
    <property type="match status" value="1"/>
</dbReference>
<dbReference type="Gene3D" id="3.40.30.10">
    <property type="entry name" value="Glutaredoxin"/>
    <property type="match status" value="1"/>
</dbReference>
<protein>
    <recommendedName>
        <fullName evidence="1">glutathione transferase</fullName>
        <ecNumber evidence="1">2.5.1.18</ecNumber>
    </recommendedName>
</protein>
<evidence type="ECO:0000256" key="2">
    <source>
        <dbReference type="ARBA" id="ARBA00022679"/>
    </source>
</evidence>
<dbReference type="EC" id="2.5.1.18" evidence="1"/>
<sequence length="213" mass="23802">MSQKPKLFGADYSVYVRAVRLALHEKGVDYDLVPVDVFAASGPPSSYLARQPFGRIPAFEHDSFNLYESGAITRYLDEAFEGPRLQPATPKQRARINQIISVADGYIYSNLVWGMYVELVSKPLRGEPSDERRVAIARSKVPVCLQALADLMDGAPWLGGESLTLADLHVAPMMDYFLMVPEARGLLEQHAALASWWQRMVERPSMRCTNPST</sequence>
<keyword evidence="2 5" id="KW-0808">Transferase</keyword>
<dbReference type="PANTHER" id="PTHR43900">
    <property type="entry name" value="GLUTATHIONE S-TRANSFERASE RHO"/>
    <property type="match status" value="1"/>
</dbReference>
<dbReference type="RefSeq" id="WP_132564190.1">
    <property type="nucleotide sequence ID" value="NZ_SMBH01000009.1"/>
</dbReference>
<dbReference type="PROSITE" id="PS50404">
    <property type="entry name" value="GST_NTER"/>
    <property type="match status" value="1"/>
</dbReference>
<name>A0A4R3Q074_RHISU</name>
<evidence type="ECO:0000259" key="3">
    <source>
        <dbReference type="PROSITE" id="PS50404"/>
    </source>
</evidence>
<dbReference type="SFLD" id="SFLDS00019">
    <property type="entry name" value="Glutathione_Transferase_(cytos"/>
    <property type="match status" value="1"/>
</dbReference>
<dbReference type="InterPro" id="IPR036249">
    <property type="entry name" value="Thioredoxin-like_sf"/>
</dbReference>
<dbReference type="SFLD" id="SFLDG00358">
    <property type="entry name" value="Main_(cytGST)"/>
    <property type="match status" value="1"/>
</dbReference>
<dbReference type="InterPro" id="IPR036282">
    <property type="entry name" value="Glutathione-S-Trfase_C_sf"/>
</dbReference>
<reference evidence="5 6" key="1">
    <citation type="submission" date="2019-03" db="EMBL/GenBank/DDBJ databases">
        <title>Genomic Encyclopedia of Type Strains, Phase IV (KMG-V): Genome sequencing to study the core and pangenomes of soil and plant-associated prokaryotes.</title>
        <authorList>
            <person name="Whitman W."/>
        </authorList>
    </citation>
    <scope>NUCLEOTIDE SEQUENCE [LARGE SCALE GENOMIC DNA]</scope>
    <source>
        <strain evidence="5 6">Hc14</strain>
    </source>
</reference>